<protein>
    <submittedName>
        <fullName evidence="1">Uncharacterized protein</fullName>
    </submittedName>
</protein>
<accession>A0A0F8Y617</accession>
<name>A0A0F8Y617_9ZZZZ</name>
<dbReference type="AlphaFoldDB" id="A0A0F8Y617"/>
<evidence type="ECO:0000313" key="1">
    <source>
        <dbReference type="EMBL" id="KKK76758.1"/>
    </source>
</evidence>
<sequence length="76" mass="8788">MSKQEEIKRIVQEVLDKYDGNPAVDWPFILLFKLQQLGVVIKVDDNSYVASCLRDSWEEIKQDMKEAGYTAVEPLI</sequence>
<proteinExistence type="predicted"/>
<gene>
    <name evidence="1" type="ORF">LCGC14_2860390</name>
</gene>
<comment type="caution">
    <text evidence="1">The sequence shown here is derived from an EMBL/GenBank/DDBJ whole genome shotgun (WGS) entry which is preliminary data.</text>
</comment>
<reference evidence="1" key="1">
    <citation type="journal article" date="2015" name="Nature">
        <title>Complex archaea that bridge the gap between prokaryotes and eukaryotes.</title>
        <authorList>
            <person name="Spang A."/>
            <person name="Saw J.H."/>
            <person name="Jorgensen S.L."/>
            <person name="Zaremba-Niedzwiedzka K."/>
            <person name="Martijn J."/>
            <person name="Lind A.E."/>
            <person name="van Eijk R."/>
            <person name="Schleper C."/>
            <person name="Guy L."/>
            <person name="Ettema T.J."/>
        </authorList>
    </citation>
    <scope>NUCLEOTIDE SEQUENCE</scope>
</reference>
<organism evidence="1">
    <name type="scientific">marine sediment metagenome</name>
    <dbReference type="NCBI Taxonomy" id="412755"/>
    <lineage>
        <taxon>unclassified sequences</taxon>
        <taxon>metagenomes</taxon>
        <taxon>ecological metagenomes</taxon>
    </lineage>
</organism>
<dbReference type="EMBL" id="LAZR01055266">
    <property type="protein sequence ID" value="KKK76758.1"/>
    <property type="molecule type" value="Genomic_DNA"/>
</dbReference>